<feature type="region of interest" description="Disordered" evidence="1">
    <location>
        <begin position="1"/>
        <end position="23"/>
    </location>
</feature>
<evidence type="ECO:0000313" key="3">
    <source>
        <dbReference type="EMBL" id="KAG9260976.1"/>
    </source>
</evidence>
<sequence length="161" mass="18876">MTLFGKKKRGEPRRSKRQTATHRIVECIRAKRAQFWSRNAQTFEKQRRKEQLQREREEESDEKTVQEKMTGPNEEQESEGLALRVIEEATHKPQESENGMEERKKEEKTRMRSQEKSQEPRQCGKLGIKDLLTFALIGSAEILIMAGFIAWAFHFITADLI</sequence>
<feature type="compositionally biased region" description="Basic residues" evidence="1">
    <location>
        <begin position="1"/>
        <end position="20"/>
    </location>
</feature>
<reference evidence="3 4" key="1">
    <citation type="submission" date="2021-07" db="EMBL/GenBank/DDBJ databases">
        <authorList>
            <person name="Imarazene B."/>
            <person name="Zahm M."/>
            <person name="Klopp C."/>
            <person name="Cabau C."/>
            <person name="Beille S."/>
            <person name="Jouanno E."/>
            <person name="Castinel A."/>
            <person name="Lluch J."/>
            <person name="Gil L."/>
            <person name="Kuchtly C."/>
            <person name="Lopez Roques C."/>
            <person name="Donnadieu C."/>
            <person name="Parrinello H."/>
            <person name="Journot L."/>
            <person name="Du K."/>
            <person name="Schartl M."/>
            <person name="Retaux S."/>
            <person name="Guiguen Y."/>
        </authorList>
    </citation>
    <scope>NUCLEOTIDE SEQUENCE [LARGE SCALE GENOMIC DNA]</scope>
    <source>
        <strain evidence="3">Pach_M1</strain>
        <tissue evidence="3">Testis</tissue>
    </source>
</reference>
<feature type="transmembrane region" description="Helical" evidence="2">
    <location>
        <begin position="131"/>
        <end position="156"/>
    </location>
</feature>
<name>A0A8T2KVB4_ASTMX</name>
<dbReference type="Proteomes" id="UP000752171">
    <property type="component" value="Unassembled WGS sequence"/>
</dbReference>
<keyword evidence="2" id="KW-0472">Membrane</keyword>
<dbReference type="AlphaFoldDB" id="A0A8T2KVB4"/>
<evidence type="ECO:0000313" key="4">
    <source>
        <dbReference type="Proteomes" id="UP000752171"/>
    </source>
</evidence>
<feature type="compositionally biased region" description="Basic and acidic residues" evidence="1">
    <location>
        <begin position="85"/>
        <end position="119"/>
    </location>
</feature>
<organism evidence="3 4">
    <name type="scientific">Astyanax mexicanus</name>
    <name type="common">Blind cave fish</name>
    <name type="synonym">Astyanax fasciatus mexicanus</name>
    <dbReference type="NCBI Taxonomy" id="7994"/>
    <lineage>
        <taxon>Eukaryota</taxon>
        <taxon>Metazoa</taxon>
        <taxon>Chordata</taxon>
        <taxon>Craniata</taxon>
        <taxon>Vertebrata</taxon>
        <taxon>Euteleostomi</taxon>
        <taxon>Actinopterygii</taxon>
        <taxon>Neopterygii</taxon>
        <taxon>Teleostei</taxon>
        <taxon>Ostariophysi</taxon>
        <taxon>Characiformes</taxon>
        <taxon>Characoidei</taxon>
        <taxon>Acestrorhamphidae</taxon>
        <taxon>Acestrorhamphinae</taxon>
        <taxon>Astyanax</taxon>
    </lineage>
</organism>
<comment type="caution">
    <text evidence="3">The sequence shown here is derived from an EMBL/GenBank/DDBJ whole genome shotgun (WGS) entry which is preliminary data.</text>
</comment>
<protein>
    <submittedName>
        <fullName evidence="3">Troponin I-like isoform X1</fullName>
    </submittedName>
</protein>
<gene>
    <name evidence="3" type="ORF">AMEX_G25919</name>
</gene>
<keyword evidence="2" id="KW-1133">Transmembrane helix</keyword>
<accession>A0A8T2KVB4</accession>
<dbReference type="EMBL" id="JAICCE010000023">
    <property type="protein sequence ID" value="KAG9260976.1"/>
    <property type="molecule type" value="Genomic_DNA"/>
</dbReference>
<evidence type="ECO:0000256" key="1">
    <source>
        <dbReference type="SAM" id="MobiDB-lite"/>
    </source>
</evidence>
<keyword evidence="2" id="KW-0812">Transmembrane</keyword>
<proteinExistence type="predicted"/>
<feature type="compositionally biased region" description="Basic and acidic residues" evidence="1">
    <location>
        <begin position="44"/>
        <end position="66"/>
    </location>
</feature>
<evidence type="ECO:0000256" key="2">
    <source>
        <dbReference type="SAM" id="Phobius"/>
    </source>
</evidence>
<feature type="region of interest" description="Disordered" evidence="1">
    <location>
        <begin position="38"/>
        <end position="121"/>
    </location>
</feature>